<dbReference type="Proteomes" id="UP001204953">
    <property type="component" value="Unassembled WGS sequence"/>
</dbReference>
<comment type="caution">
    <text evidence="1">The sequence shown here is derived from an EMBL/GenBank/DDBJ whole genome shotgun (WGS) entry which is preliminary data.</text>
</comment>
<sequence>MKATYSLSHSLIAAAHPSTIDLIINFGADNETDNQITRRPLNLSLVIDRSGSMAGKSLLKCLLQTGVSLINLESAVNFNFPKTC</sequence>
<reference evidence="1" key="1">
    <citation type="submission" date="2022-06" db="EMBL/GenBank/DDBJ databases">
        <title>New cyanobacteria of genus Symplocastrum in benthos of Lake Baikal.</title>
        <authorList>
            <person name="Sorokovikova E."/>
            <person name="Tikhonova I."/>
            <person name="Krasnopeev A."/>
            <person name="Evseev P."/>
            <person name="Gladkikh A."/>
            <person name="Belykh O."/>
        </authorList>
    </citation>
    <scope>NUCLEOTIDE SEQUENCE</scope>
    <source>
        <strain evidence="1">BBK-W-15</strain>
    </source>
</reference>
<proteinExistence type="predicted"/>
<dbReference type="EMBL" id="JAMZMM010000384">
    <property type="protein sequence ID" value="MCP2731718.1"/>
    <property type="molecule type" value="Genomic_DNA"/>
</dbReference>
<accession>A0AAE3GXM3</accession>
<name>A0AAE3GXM3_9CYAN</name>
<evidence type="ECO:0000313" key="1">
    <source>
        <dbReference type="EMBL" id="MCP2731718.1"/>
    </source>
</evidence>
<keyword evidence="2" id="KW-1185">Reference proteome</keyword>
<evidence type="ECO:0000313" key="2">
    <source>
        <dbReference type="Proteomes" id="UP001204953"/>
    </source>
</evidence>
<dbReference type="AlphaFoldDB" id="A0AAE3GXM3"/>
<dbReference type="RefSeq" id="WP_254014451.1">
    <property type="nucleotide sequence ID" value="NZ_JAMZMM010000384.1"/>
</dbReference>
<organism evidence="1 2">
    <name type="scientific">Limnofasciculus baicalensis BBK-W-15</name>
    <dbReference type="NCBI Taxonomy" id="2699891"/>
    <lineage>
        <taxon>Bacteria</taxon>
        <taxon>Bacillati</taxon>
        <taxon>Cyanobacteriota</taxon>
        <taxon>Cyanophyceae</taxon>
        <taxon>Coleofasciculales</taxon>
        <taxon>Coleofasciculaceae</taxon>
        <taxon>Limnofasciculus</taxon>
        <taxon>Limnofasciculus baicalensis</taxon>
    </lineage>
</organism>
<gene>
    <name evidence="1" type="ORF">NJ959_25130</name>
</gene>
<protein>
    <submittedName>
        <fullName evidence="1">Uncharacterized protein</fullName>
    </submittedName>
</protein>